<feature type="compositionally biased region" description="Pro residues" evidence="7">
    <location>
        <begin position="507"/>
        <end position="522"/>
    </location>
</feature>
<evidence type="ECO:0000313" key="10">
    <source>
        <dbReference type="EMBL" id="CAF4017944.1"/>
    </source>
</evidence>
<keyword evidence="2" id="KW-0479">Metal-binding</keyword>
<dbReference type="SUPFAM" id="SSF53098">
    <property type="entry name" value="Ribonuclease H-like"/>
    <property type="match status" value="1"/>
</dbReference>
<evidence type="ECO:0000256" key="4">
    <source>
        <dbReference type="ARBA" id="ARBA00022833"/>
    </source>
</evidence>
<reference evidence="9" key="1">
    <citation type="submission" date="2021-02" db="EMBL/GenBank/DDBJ databases">
        <authorList>
            <person name="Nowell W R."/>
        </authorList>
    </citation>
    <scope>NUCLEOTIDE SEQUENCE</scope>
</reference>
<dbReference type="SUPFAM" id="SSF57850">
    <property type="entry name" value="RING/U-box"/>
    <property type="match status" value="1"/>
</dbReference>
<evidence type="ECO:0000313" key="11">
    <source>
        <dbReference type="Proteomes" id="UP000663829"/>
    </source>
</evidence>
<dbReference type="Proteomes" id="UP000681722">
    <property type="component" value="Unassembled WGS sequence"/>
</dbReference>
<gene>
    <name evidence="9" type="ORF">GPM918_LOCUS26060</name>
    <name evidence="10" type="ORF">SRO942_LOCUS26148</name>
</gene>
<dbReference type="PROSITE" id="PS50089">
    <property type="entry name" value="ZF_RING_2"/>
    <property type="match status" value="1"/>
</dbReference>
<evidence type="ECO:0000256" key="7">
    <source>
        <dbReference type="SAM" id="MobiDB-lite"/>
    </source>
</evidence>
<dbReference type="InterPro" id="IPR012337">
    <property type="entry name" value="RNaseH-like_sf"/>
</dbReference>
<comment type="subcellular location">
    <subcellularLocation>
        <location evidence="1">Nucleus</location>
    </subcellularLocation>
</comment>
<evidence type="ECO:0000256" key="1">
    <source>
        <dbReference type="ARBA" id="ARBA00004123"/>
    </source>
</evidence>
<dbReference type="AlphaFoldDB" id="A0A814ZSQ3"/>
<dbReference type="EMBL" id="CAJNOQ010010352">
    <property type="protein sequence ID" value="CAF1249456.1"/>
    <property type="molecule type" value="Genomic_DNA"/>
</dbReference>
<feature type="domain" description="RING-type" evidence="8">
    <location>
        <begin position="144"/>
        <end position="184"/>
    </location>
</feature>
<evidence type="ECO:0000313" key="9">
    <source>
        <dbReference type="EMBL" id="CAF1249456.1"/>
    </source>
</evidence>
<protein>
    <recommendedName>
        <fullName evidence="8">RING-type domain-containing protein</fullName>
    </recommendedName>
</protein>
<dbReference type="GO" id="GO:0008270">
    <property type="term" value="F:zinc ion binding"/>
    <property type="evidence" value="ECO:0007669"/>
    <property type="project" value="UniProtKB-KW"/>
</dbReference>
<sequence>HCMNRNCRAFLQMVIIRKHYGLFDFVRDKDTKCPMCSGRVDCATCAFTDCEWKFAGVKLGTDGVSKEVVQKENWTKVDKSYNRFNLEKEVGTNGAKLVNYKNLTIMTRRIRSNDTCESQVKEIDAPMKYVQAKTDIFVRLGSSPICLNYIYTNDEMVTSCEHNFHQKCLEAWIKAGGTSCALCRANLKDSALDKAAIKYIIRDGRSFNDFKKSGMQTFLREATPNYYGPSSRTVKRHLHALYMDERKKLKGELRSTDNMSLTCDLWSSSRRSPYCCVTVHFMVKDFTIKSAVLSFRRFLGQHYSKRLNSHLNRVIQQYDLQNKIISITTDNGSNMKLAAKDVYLSKLPQNNNIWVSCRNQSNETSGCEEDETNTQDLNSTDESQNSSDSDEGMEVLLLPAFQFEVTGCLDAGNGLHIINVSETQPKYPLLKLPFTVPQASTTAEQIPSLRPPPPPPRAVTQEITTNSQQIQTSCSVPPLPPPPPPRATTPASTAIMKKKEPYSLNKPLPPLPQLPPPLPPKK</sequence>
<evidence type="ECO:0000259" key="8">
    <source>
        <dbReference type="PROSITE" id="PS50089"/>
    </source>
</evidence>
<organism evidence="9 11">
    <name type="scientific">Didymodactylos carnosus</name>
    <dbReference type="NCBI Taxonomy" id="1234261"/>
    <lineage>
        <taxon>Eukaryota</taxon>
        <taxon>Metazoa</taxon>
        <taxon>Spiralia</taxon>
        <taxon>Gnathifera</taxon>
        <taxon>Rotifera</taxon>
        <taxon>Eurotatoria</taxon>
        <taxon>Bdelloidea</taxon>
        <taxon>Philodinida</taxon>
        <taxon>Philodinidae</taxon>
        <taxon>Didymodactylos</taxon>
    </lineage>
</organism>
<name>A0A814ZSQ3_9BILA</name>
<feature type="compositionally biased region" description="Polar residues" evidence="7">
    <location>
        <begin position="374"/>
        <end position="387"/>
    </location>
</feature>
<evidence type="ECO:0000256" key="5">
    <source>
        <dbReference type="ARBA" id="ARBA00023242"/>
    </source>
</evidence>
<dbReference type="PANTHER" id="PTHR46481">
    <property type="entry name" value="ZINC FINGER BED DOMAIN-CONTAINING PROTEIN 4"/>
    <property type="match status" value="1"/>
</dbReference>
<keyword evidence="3 6" id="KW-0863">Zinc-finger</keyword>
<dbReference type="GO" id="GO:0005634">
    <property type="term" value="C:nucleus"/>
    <property type="evidence" value="ECO:0007669"/>
    <property type="project" value="UniProtKB-SubCell"/>
</dbReference>
<accession>A0A814ZSQ3</accession>
<feature type="region of interest" description="Disordered" evidence="7">
    <location>
        <begin position="441"/>
        <end position="522"/>
    </location>
</feature>
<evidence type="ECO:0000256" key="3">
    <source>
        <dbReference type="ARBA" id="ARBA00022771"/>
    </source>
</evidence>
<dbReference type="PANTHER" id="PTHR46481:SF10">
    <property type="entry name" value="ZINC FINGER BED DOMAIN-CONTAINING PROTEIN 39"/>
    <property type="match status" value="1"/>
</dbReference>
<dbReference type="Proteomes" id="UP000663829">
    <property type="component" value="Unassembled WGS sequence"/>
</dbReference>
<feature type="non-terminal residue" evidence="9">
    <location>
        <position position="1"/>
    </location>
</feature>
<dbReference type="Gene3D" id="3.30.40.10">
    <property type="entry name" value="Zinc/RING finger domain, C3HC4 (zinc finger)"/>
    <property type="match status" value="1"/>
</dbReference>
<proteinExistence type="predicted"/>
<feature type="compositionally biased region" description="Polar residues" evidence="7">
    <location>
        <begin position="461"/>
        <end position="475"/>
    </location>
</feature>
<comment type="caution">
    <text evidence="9">The sequence shown here is derived from an EMBL/GenBank/DDBJ whole genome shotgun (WGS) entry which is preliminary data.</text>
</comment>
<dbReference type="EMBL" id="CAJOBC010013938">
    <property type="protein sequence ID" value="CAF4017944.1"/>
    <property type="molecule type" value="Genomic_DNA"/>
</dbReference>
<keyword evidence="5" id="KW-0539">Nucleus</keyword>
<dbReference type="Pfam" id="PF13639">
    <property type="entry name" value="zf-RING_2"/>
    <property type="match status" value="1"/>
</dbReference>
<evidence type="ECO:0000256" key="2">
    <source>
        <dbReference type="ARBA" id="ARBA00022723"/>
    </source>
</evidence>
<feature type="compositionally biased region" description="Pro residues" evidence="7">
    <location>
        <begin position="477"/>
        <end position="487"/>
    </location>
</feature>
<keyword evidence="11" id="KW-1185">Reference proteome</keyword>
<dbReference type="InterPro" id="IPR001841">
    <property type="entry name" value="Znf_RING"/>
</dbReference>
<dbReference type="InterPro" id="IPR052035">
    <property type="entry name" value="ZnF_BED_domain_contain"/>
</dbReference>
<feature type="region of interest" description="Disordered" evidence="7">
    <location>
        <begin position="364"/>
        <end position="391"/>
    </location>
</feature>
<evidence type="ECO:0000256" key="6">
    <source>
        <dbReference type="PROSITE-ProRule" id="PRU00175"/>
    </source>
</evidence>
<dbReference type="OrthoDB" id="1607513at2759"/>
<dbReference type="InterPro" id="IPR013083">
    <property type="entry name" value="Znf_RING/FYVE/PHD"/>
</dbReference>
<keyword evidence="4" id="KW-0862">Zinc</keyword>